<comment type="caution">
    <text evidence="1">The sequence shown here is derived from an EMBL/GenBank/DDBJ whole genome shotgun (WGS) entry which is preliminary data.</text>
</comment>
<accession>A0A9D1D7H6</accession>
<protein>
    <recommendedName>
        <fullName evidence="3">XRE family transcriptional regulator</fullName>
    </recommendedName>
</protein>
<dbReference type="InterPro" id="IPR010982">
    <property type="entry name" value="Lambda_DNA-bd_dom_sf"/>
</dbReference>
<organism evidence="1 2">
    <name type="scientific">Candidatus Avoscillospira stercoripullorum</name>
    <dbReference type="NCBI Taxonomy" id="2840709"/>
    <lineage>
        <taxon>Bacteria</taxon>
        <taxon>Bacillati</taxon>
        <taxon>Bacillota</taxon>
        <taxon>Clostridia</taxon>
        <taxon>Eubacteriales</taxon>
        <taxon>Oscillospiraceae</taxon>
        <taxon>Oscillospiraceae incertae sedis</taxon>
        <taxon>Candidatus Avoscillospira</taxon>
    </lineage>
</organism>
<reference evidence="1" key="1">
    <citation type="submission" date="2020-10" db="EMBL/GenBank/DDBJ databases">
        <authorList>
            <person name="Gilroy R."/>
        </authorList>
    </citation>
    <scope>NUCLEOTIDE SEQUENCE</scope>
    <source>
        <strain evidence="1">ChiHjej9B8-7071</strain>
    </source>
</reference>
<sequence>MKSTKELEHEIRQSKEPALLMDPTFSAPDLTEYLRELLSSRGLSVQDVVIGCRLDRSYGYQLFNGTRRPTRNFLLQLSLLLKLAEADAQRLLKIAQRQPLYARNRRDAAVLYGLTHGLTVDETQELLAELGEEGLE</sequence>
<dbReference type="GO" id="GO:0003677">
    <property type="term" value="F:DNA binding"/>
    <property type="evidence" value="ECO:0007669"/>
    <property type="project" value="InterPro"/>
</dbReference>
<dbReference type="Proteomes" id="UP000824258">
    <property type="component" value="Unassembled WGS sequence"/>
</dbReference>
<evidence type="ECO:0000313" key="1">
    <source>
        <dbReference type="EMBL" id="HIR08859.1"/>
    </source>
</evidence>
<proteinExistence type="predicted"/>
<evidence type="ECO:0000313" key="2">
    <source>
        <dbReference type="Proteomes" id="UP000824258"/>
    </source>
</evidence>
<name>A0A9D1D7H6_9FIRM</name>
<gene>
    <name evidence="1" type="ORF">IAA70_00480</name>
</gene>
<dbReference type="SUPFAM" id="SSF47413">
    <property type="entry name" value="lambda repressor-like DNA-binding domains"/>
    <property type="match status" value="1"/>
</dbReference>
<reference evidence="1" key="2">
    <citation type="journal article" date="2021" name="PeerJ">
        <title>Extensive microbial diversity within the chicken gut microbiome revealed by metagenomics and culture.</title>
        <authorList>
            <person name="Gilroy R."/>
            <person name="Ravi A."/>
            <person name="Getino M."/>
            <person name="Pursley I."/>
            <person name="Horton D.L."/>
            <person name="Alikhan N.F."/>
            <person name="Baker D."/>
            <person name="Gharbi K."/>
            <person name="Hall N."/>
            <person name="Watson M."/>
            <person name="Adriaenssens E.M."/>
            <person name="Foster-Nyarko E."/>
            <person name="Jarju S."/>
            <person name="Secka A."/>
            <person name="Antonio M."/>
            <person name="Oren A."/>
            <person name="Chaudhuri R.R."/>
            <person name="La Ragione R."/>
            <person name="Hildebrand F."/>
            <person name="Pallen M.J."/>
        </authorList>
    </citation>
    <scope>NUCLEOTIDE SEQUENCE</scope>
    <source>
        <strain evidence="1">ChiHjej9B8-7071</strain>
    </source>
</reference>
<dbReference type="EMBL" id="DVGD01000012">
    <property type="protein sequence ID" value="HIR08859.1"/>
    <property type="molecule type" value="Genomic_DNA"/>
</dbReference>
<dbReference type="AlphaFoldDB" id="A0A9D1D7H6"/>
<evidence type="ECO:0008006" key="3">
    <source>
        <dbReference type="Google" id="ProtNLM"/>
    </source>
</evidence>